<organism evidence="2">
    <name type="scientific">bioreactor metagenome</name>
    <dbReference type="NCBI Taxonomy" id="1076179"/>
    <lineage>
        <taxon>unclassified sequences</taxon>
        <taxon>metagenomes</taxon>
        <taxon>ecological metagenomes</taxon>
    </lineage>
</organism>
<protein>
    <submittedName>
        <fullName evidence="2">Uncharacterized protein</fullName>
    </submittedName>
</protein>
<name>A0A645FZJ1_9ZZZZ</name>
<evidence type="ECO:0000256" key="1">
    <source>
        <dbReference type="SAM" id="Phobius"/>
    </source>
</evidence>
<comment type="caution">
    <text evidence="2">The sequence shown here is derived from an EMBL/GenBank/DDBJ whole genome shotgun (WGS) entry which is preliminary data.</text>
</comment>
<reference evidence="2" key="1">
    <citation type="submission" date="2019-08" db="EMBL/GenBank/DDBJ databases">
        <authorList>
            <person name="Kucharzyk K."/>
            <person name="Murdoch R.W."/>
            <person name="Higgins S."/>
            <person name="Loffler F."/>
        </authorList>
    </citation>
    <scope>NUCLEOTIDE SEQUENCE</scope>
</reference>
<dbReference type="EMBL" id="VSSQ01066880">
    <property type="protein sequence ID" value="MPN19336.1"/>
    <property type="molecule type" value="Genomic_DNA"/>
</dbReference>
<sequence>MYKGEMVVKELNLSKQEGHCAFDRKKSRIIFVLLALFIVSWSFLLGFYTPEQIVEILSVQNVYIFVLYLQ</sequence>
<gene>
    <name evidence="2" type="ORF">SDC9_166704</name>
</gene>
<proteinExistence type="predicted"/>
<keyword evidence="1" id="KW-0812">Transmembrane</keyword>
<evidence type="ECO:0000313" key="2">
    <source>
        <dbReference type="EMBL" id="MPN19336.1"/>
    </source>
</evidence>
<accession>A0A645FZJ1</accession>
<keyword evidence="1" id="KW-0472">Membrane</keyword>
<feature type="transmembrane region" description="Helical" evidence="1">
    <location>
        <begin position="29"/>
        <end position="47"/>
    </location>
</feature>
<dbReference type="AlphaFoldDB" id="A0A645FZJ1"/>
<keyword evidence="1" id="KW-1133">Transmembrane helix</keyword>